<evidence type="ECO:0000256" key="1">
    <source>
        <dbReference type="SAM" id="MobiDB-lite"/>
    </source>
</evidence>
<dbReference type="InParanoid" id="A0A4R5CHI3"/>
<dbReference type="EMBL" id="SMKZ01000080">
    <property type="protein sequence ID" value="TDD96752.1"/>
    <property type="molecule type" value="Genomic_DNA"/>
</dbReference>
<gene>
    <name evidence="2" type="ORF">E1269_30235</name>
</gene>
<proteinExistence type="predicted"/>
<organism evidence="2 3">
    <name type="scientific">Jiangella asiatica</name>
    <dbReference type="NCBI Taxonomy" id="2530372"/>
    <lineage>
        <taxon>Bacteria</taxon>
        <taxon>Bacillati</taxon>
        <taxon>Actinomycetota</taxon>
        <taxon>Actinomycetes</taxon>
        <taxon>Jiangellales</taxon>
        <taxon>Jiangellaceae</taxon>
        <taxon>Jiangella</taxon>
    </lineage>
</organism>
<evidence type="ECO:0000313" key="3">
    <source>
        <dbReference type="Proteomes" id="UP000294739"/>
    </source>
</evidence>
<dbReference type="AlphaFoldDB" id="A0A4R5CHI3"/>
<dbReference type="Proteomes" id="UP000294739">
    <property type="component" value="Unassembled WGS sequence"/>
</dbReference>
<dbReference type="OrthoDB" id="8480367at2"/>
<feature type="region of interest" description="Disordered" evidence="1">
    <location>
        <begin position="1"/>
        <end position="83"/>
    </location>
</feature>
<dbReference type="Pfam" id="PF12502">
    <property type="entry name" value="DUF3710"/>
    <property type="match status" value="1"/>
</dbReference>
<evidence type="ECO:0000313" key="2">
    <source>
        <dbReference type="EMBL" id="TDD96752.1"/>
    </source>
</evidence>
<accession>A0A4R5CHI3</accession>
<comment type="caution">
    <text evidence="2">The sequence shown here is derived from an EMBL/GenBank/DDBJ whole genome shotgun (WGS) entry which is preliminary data.</text>
</comment>
<keyword evidence="3" id="KW-1185">Reference proteome</keyword>
<protein>
    <submittedName>
        <fullName evidence="2">DUF3710 domain-containing protein</fullName>
    </submittedName>
</protein>
<reference evidence="2 3" key="1">
    <citation type="submission" date="2019-03" db="EMBL/GenBank/DDBJ databases">
        <title>Draft genome sequences of novel Actinobacteria.</title>
        <authorList>
            <person name="Sahin N."/>
            <person name="Ay H."/>
            <person name="Saygin H."/>
        </authorList>
    </citation>
    <scope>NUCLEOTIDE SEQUENCE [LARGE SCALE GENOMIC DNA]</scope>
    <source>
        <strain evidence="2 3">5K138</strain>
    </source>
</reference>
<sequence>MRVDGHRVGRQRVGAHAGHPRRKEVTQVFGRRRRGDEDGQDLAEEAAKTTPGGESGQSAGTDAGESPKSDRTGGPFDASEVDLSSARSGRIDLGGLLIKGAPGMKLQLQVDQRTGNATSALLTVGEAAVQLIAVAAPRSSGMWAQTRLQIAQDAKRRGGRAEEATGPFGTEMRLVVPVQAPDGKQMLQPSRVSGIDGPRWMLRATFLGRATNDATVFGQLVDLVKQTVVIRGEGPMAPGDVIVLKPPAGSQTPATPDQPLQA</sequence>
<name>A0A4R5CHI3_9ACTN</name>
<dbReference type="InterPro" id="IPR022183">
    <property type="entry name" value="DUF3710"/>
</dbReference>